<feature type="transmembrane region" description="Helical" evidence="1">
    <location>
        <begin position="25"/>
        <end position="45"/>
    </location>
</feature>
<sequence length="72" mass="8161">MISMNKEVESGEKEWKSNQMKQNKYLHFCFFLMPGMQIGVGVLGFERIIAKEAGQDAWISVLISGLIINVLL</sequence>
<accession>A0A941FT93</accession>
<evidence type="ECO:0000313" key="3">
    <source>
        <dbReference type="Proteomes" id="UP000680045"/>
    </source>
</evidence>
<evidence type="ECO:0000313" key="2">
    <source>
        <dbReference type="EMBL" id="MBR8645717.1"/>
    </source>
</evidence>
<dbReference type="Pfam" id="PF03845">
    <property type="entry name" value="Spore_permease"/>
    <property type="match status" value="1"/>
</dbReference>
<keyword evidence="1" id="KW-0472">Membrane</keyword>
<keyword evidence="1" id="KW-1133">Transmembrane helix</keyword>
<comment type="caution">
    <text evidence="2">The sequence shown here is derived from an EMBL/GenBank/DDBJ whole genome shotgun (WGS) entry which is preliminary data.</text>
</comment>
<dbReference type="GO" id="GO:0009847">
    <property type="term" value="P:spore germination"/>
    <property type="evidence" value="ECO:0007669"/>
    <property type="project" value="InterPro"/>
</dbReference>
<dbReference type="EMBL" id="JAGTPW010000048">
    <property type="protein sequence ID" value="MBR8645717.1"/>
    <property type="molecule type" value="Genomic_DNA"/>
</dbReference>
<dbReference type="Proteomes" id="UP000680045">
    <property type="component" value="Unassembled WGS sequence"/>
</dbReference>
<dbReference type="GO" id="GO:0016020">
    <property type="term" value="C:membrane"/>
    <property type="evidence" value="ECO:0007669"/>
    <property type="project" value="InterPro"/>
</dbReference>
<organism evidence="2 3">
    <name type="scientific">Peribacillus frigoritolerans</name>
    <dbReference type="NCBI Taxonomy" id="450367"/>
    <lineage>
        <taxon>Bacteria</taxon>
        <taxon>Bacillati</taxon>
        <taxon>Bacillota</taxon>
        <taxon>Bacilli</taxon>
        <taxon>Bacillales</taxon>
        <taxon>Bacillaceae</taxon>
        <taxon>Peribacillus</taxon>
    </lineage>
</organism>
<dbReference type="AlphaFoldDB" id="A0A941FT93"/>
<proteinExistence type="predicted"/>
<dbReference type="InterPro" id="IPR004761">
    <property type="entry name" value="Spore_GerAB"/>
</dbReference>
<reference evidence="2" key="1">
    <citation type="submission" date="2021-04" db="EMBL/GenBank/DDBJ databases">
        <title>Whole genome sequencing of Enterococci isolates from hospitalized patients.</title>
        <authorList>
            <person name="Ogoti B.M."/>
            <person name="Onyambu F.G."/>
        </authorList>
    </citation>
    <scope>NUCLEOTIDE SEQUENCE</scope>
    <source>
        <strain evidence="2">242</strain>
    </source>
</reference>
<keyword evidence="1" id="KW-0812">Transmembrane</keyword>
<protein>
    <submittedName>
        <fullName evidence="2">GerAB/ArcD/ProY family transporter</fullName>
    </submittedName>
</protein>
<evidence type="ECO:0000256" key="1">
    <source>
        <dbReference type="SAM" id="Phobius"/>
    </source>
</evidence>
<gene>
    <name evidence="2" type="ORF">KEH51_22040</name>
</gene>
<name>A0A941FT93_9BACI</name>